<keyword evidence="5" id="KW-0677">Repeat</keyword>
<dbReference type="GO" id="GO:0004714">
    <property type="term" value="F:transmembrane receptor protein tyrosine kinase activity"/>
    <property type="evidence" value="ECO:0007669"/>
    <property type="project" value="UniProtKB-EC"/>
</dbReference>
<evidence type="ECO:0000256" key="9">
    <source>
        <dbReference type="ARBA" id="ARBA00022989"/>
    </source>
</evidence>
<evidence type="ECO:0000256" key="13">
    <source>
        <dbReference type="ARBA" id="ARBA00023180"/>
    </source>
</evidence>
<dbReference type="SMART" id="SM00219">
    <property type="entry name" value="TyrKc"/>
    <property type="match status" value="1"/>
</dbReference>
<dbReference type="PROSITE" id="PS50011">
    <property type="entry name" value="PROTEIN_KINASE_DOM"/>
    <property type="match status" value="1"/>
</dbReference>
<dbReference type="InterPro" id="IPR020635">
    <property type="entry name" value="Tyr_kinase_cat_dom"/>
</dbReference>
<feature type="region of interest" description="Disordered" evidence="17">
    <location>
        <begin position="1132"/>
        <end position="1151"/>
    </location>
</feature>
<keyword evidence="8 15" id="KW-0067">ATP-binding</keyword>
<dbReference type="PROSITE" id="PS00239">
    <property type="entry name" value="RECEPTOR_TYR_KIN_II"/>
    <property type="match status" value="1"/>
</dbReference>
<dbReference type="SUPFAM" id="SSF56112">
    <property type="entry name" value="Protein kinase-like (PK-like)"/>
    <property type="match status" value="1"/>
</dbReference>
<evidence type="ECO:0000256" key="3">
    <source>
        <dbReference type="ARBA" id="ARBA00022679"/>
    </source>
</evidence>
<evidence type="ECO:0000256" key="17">
    <source>
        <dbReference type="SAM" id="MobiDB-lite"/>
    </source>
</evidence>
<dbReference type="OrthoDB" id="65481at2759"/>
<dbReference type="PROSITE" id="PS00107">
    <property type="entry name" value="PROTEIN_KINASE_ATP"/>
    <property type="match status" value="1"/>
</dbReference>
<dbReference type="GO" id="GO:0007169">
    <property type="term" value="P:cell surface receptor protein tyrosine kinase signaling pathway"/>
    <property type="evidence" value="ECO:0007669"/>
    <property type="project" value="InterPro"/>
</dbReference>
<evidence type="ECO:0000256" key="15">
    <source>
        <dbReference type="PROSITE-ProRule" id="PRU10141"/>
    </source>
</evidence>
<feature type="compositionally biased region" description="Polar residues" evidence="17">
    <location>
        <begin position="1327"/>
        <end position="1354"/>
    </location>
</feature>
<evidence type="ECO:0000256" key="12">
    <source>
        <dbReference type="ARBA" id="ARBA00023170"/>
    </source>
</evidence>
<feature type="signal peptide" evidence="19">
    <location>
        <begin position="1"/>
        <end position="23"/>
    </location>
</feature>
<keyword evidence="3" id="KW-0808">Transferase</keyword>
<keyword evidence="13" id="KW-0325">Glycoprotein</keyword>
<reference evidence="22" key="1">
    <citation type="submission" date="2020-06" db="EMBL/GenBank/DDBJ databases">
        <title>Draft genome of Bugula neritina, a colonial animal packing powerful symbionts and potential medicines.</title>
        <authorList>
            <person name="Rayko M."/>
        </authorList>
    </citation>
    <scope>NUCLEOTIDE SEQUENCE [LARGE SCALE GENOMIC DNA]</scope>
    <source>
        <strain evidence="22">Kwan_BN1</strain>
    </source>
</reference>
<keyword evidence="19" id="KW-0732">Signal</keyword>
<evidence type="ECO:0000256" key="7">
    <source>
        <dbReference type="ARBA" id="ARBA00022777"/>
    </source>
</evidence>
<dbReference type="InterPro" id="IPR000719">
    <property type="entry name" value="Prot_kinase_dom"/>
</dbReference>
<evidence type="ECO:0000259" key="20">
    <source>
        <dbReference type="PROSITE" id="PS50011"/>
    </source>
</evidence>
<comment type="catalytic activity">
    <reaction evidence="14 16">
        <text>L-tyrosyl-[protein] + ATP = O-phospho-L-tyrosyl-[protein] + ADP + H(+)</text>
        <dbReference type="Rhea" id="RHEA:10596"/>
        <dbReference type="Rhea" id="RHEA-COMP:10136"/>
        <dbReference type="Rhea" id="RHEA-COMP:20101"/>
        <dbReference type="ChEBI" id="CHEBI:15378"/>
        <dbReference type="ChEBI" id="CHEBI:30616"/>
        <dbReference type="ChEBI" id="CHEBI:46858"/>
        <dbReference type="ChEBI" id="CHEBI:61978"/>
        <dbReference type="ChEBI" id="CHEBI:456216"/>
        <dbReference type="EC" id="2.7.10.1"/>
    </reaction>
</comment>
<dbReference type="Proteomes" id="UP000593567">
    <property type="component" value="Unassembled WGS sequence"/>
</dbReference>
<feature type="domain" description="Protein kinase" evidence="20">
    <location>
        <begin position="630"/>
        <end position="902"/>
    </location>
</feature>
<dbReference type="EMBL" id="VXIV02002439">
    <property type="protein sequence ID" value="KAF6025622.1"/>
    <property type="molecule type" value="Genomic_DNA"/>
</dbReference>
<dbReference type="EC" id="2.7.10.1" evidence="16"/>
<accession>A0A7J7JGZ9</accession>
<feature type="compositionally biased region" description="Basic and acidic residues" evidence="17">
    <location>
        <begin position="1246"/>
        <end position="1259"/>
    </location>
</feature>
<keyword evidence="12 16" id="KW-0675">Receptor</keyword>
<feature type="binding site" evidence="15">
    <location>
        <position position="664"/>
    </location>
    <ligand>
        <name>ATP</name>
        <dbReference type="ChEBI" id="CHEBI:30616"/>
    </ligand>
</feature>
<evidence type="ECO:0000256" key="19">
    <source>
        <dbReference type="SAM" id="SignalP"/>
    </source>
</evidence>
<dbReference type="InterPro" id="IPR050122">
    <property type="entry name" value="RTK"/>
</dbReference>
<feature type="chain" id="PRO_5029903584" description="Tyrosine-protein kinase receptor" evidence="19">
    <location>
        <begin position="24"/>
        <end position="1354"/>
    </location>
</feature>
<feature type="domain" description="Fibronectin type-III" evidence="21">
    <location>
        <begin position="324"/>
        <end position="424"/>
    </location>
</feature>
<keyword evidence="11" id="KW-0829">Tyrosine-protein kinase</keyword>
<dbReference type="InterPro" id="IPR008266">
    <property type="entry name" value="Tyr_kinase_AS"/>
</dbReference>
<dbReference type="PANTHER" id="PTHR24416:SF527">
    <property type="entry name" value="PROTO-ONCOGENE TYROSINE-PROTEIN KINASE ROS"/>
    <property type="match status" value="1"/>
</dbReference>
<feature type="domain" description="Fibronectin type-III" evidence="21">
    <location>
        <begin position="125"/>
        <end position="219"/>
    </location>
</feature>
<keyword evidence="2 16" id="KW-0597">Phosphoprotein</keyword>
<feature type="compositionally biased region" description="Polar residues" evidence="17">
    <location>
        <begin position="1282"/>
        <end position="1308"/>
    </location>
</feature>
<keyword evidence="9 18" id="KW-1133">Transmembrane helix</keyword>
<dbReference type="PANTHER" id="PTHR24416">
    <property type="entry name" value="TYROSINE-PROTEIN KINASE RECEPTOR"/>
    <property type="match status" value="1"/>
</dbReference>
<dbReference type="InterPro" id="IPR011009">
    <property type="entry name" value="Kinase-like_dom_sf"/>
</dbReference>
<keyword evidence="10 18" id="KW-0472">Membrane</keyword>
<evidence type="ECO:0000313" key="23">
    <source>
        <dbReference type="Proteomes" id="UP000593567"/>
    </source>
</evidence>
<dbReference type="GO" id="GO:0005524">
    <property type="term" value="F:ATP binding"/>
    <property type="evidence" value="ECO:0007669"/>
    <property type="project" value="UniProtKB-UniRule"/>
</dbReference>
<evidence type="ECO:0000256" key="1">
    <source>
        <dbReference type="ARBA" id="ARBA00004167"/>
    </source>
</evidence>
<keyword evidence="7" id="KW-0418">Kinase</keyword>
<dbReference type="CDD" id="cd00063">
    <property type="entry name" value="FN3"/>
    <property type="match status" value="3"/>
</dbReference>
<evidence type="ECO:0000256" key="4">
    <source>
        <dbReference type="ARBA" id="ARBA00022692"/>
    </source>
</evidence>
<dbReference type="Gene3D" id="1.10.510.10">
    <property type="entry name" value="Transferase(Phosphotransferase) domain 1"/>
    <property type="match status" value="1"/>
</dbReference>
<evidence type="ECO:0000259" key="21">
    <source>
        <dbReference type="PROSITE" id="PS50853"/>
    </source>
</evidence>
<dbReference type="InterPro" id="IPR017441">
    <property type="entry name" value="Protein_kinase_ATP_BS"/>
</dbReference>
<evidence type="ECO:0000256" key="6">
    <source>
        <dbReference type="ARBA" id="ARBA00022741"/>
    </source>
</evidence>
<sequence length="1354" mass="151314">MFIGNFLWIFYTLLLLHLKGVNSTGEVKPQVDVHSIQVFGTYDNFSISWSLANTLPPTVAVYYTVTVRSTINSSTYYENMNLSTHSTPLLRNVSAQSALQLSIQPHTSYDSGDIITQDLESPAAVPGDCTNLRVYSMLKEVEIYVVVKWDPPVFTGGTITSYEVKLITQDGKETDYLFDDPDGIVPIEAGVLYNISVRAETKAGYGGWSEVLLYSTSTSAFHVPFITVHPYTPEEIEVHWESATSTLRNSYNFTIFYSLSGEDDSVTLQAANYLVGFDTIDVLQPDTAYIIKMMVCSISTNKTLWLGGEQCVFSNVVTTRSYIKPQGVMVESVSFNKILVNWTSPIRAEVEKHHIRYKPLNSDGVYLKTPIETTKPGSIYKETLGNLQSNTEYEITLVLSYERYADYMVPLADEMKLIVKTNMTLPGPVTVLSLECGTKMCDIKTGDSQYDIHVQIVCNNNFEITVDNINPNDFTQIPRPSEFPTDITTCSATAWSVNSVGKGPVSDPVGLVEKPQGDSGFTTILSATITAVLIVMVIAAVFYFYVRKNRKKKKQGRVRYDAQMVSVDVSLYGTTERERAKTPPFSSQGQEFSLPYTLTDNSLYGTEGLAELRHSVSDEMSMLQYDRQKLLLTKFLGSGAFGEVYEGKARDIVTADVTTLVAVKTLRPDASLPYKEEFVKEARLMSQFDNEYIVKLLGVCIDRDPYYILIELMNQGDLVAFLRRSRPNKYRAGTLNLGELLSVCIDVASGCAYLEKLHFVHRDLAARNCLVNQDTEESKYRVKIGDFGLARDIYRNDYYRKEGEALLPVRWMSPEALVDGVFTTQSDIWAFGVLMWEVFTLAMQPYPARSNIEVLQFVTNSGTLDRPIRCPELLFKTMSECWNYEPSGRPTFKEILRRLQLFESVHLTPRILRIYDHSNRKVTSESEFFAGSTSSGGGILPAPSESPVFSHENVSTIKDEEVIEPPQCEFDSVWSQPPPKLTPFQSIKNLFRKRGPSHLLDRANSTPISSNKRKKNKYIRSKSTISADGVNSTKTFTQADGAKLSHLLGALVQGFVLYLYHQCNTQLWLLTTHLIVLYRQCNIQLWLLVTHLIVLYHQYNIQLWLFGNPPNGAKDSEQDSVQYTTVAFSQPVATKPSTSQENETVSGNTPSAQDTVQYSAIVFNPDADALKQQEEPKQPNVRTTAEAESKLKEKKDVQYTTEVFSDETQASSNTPTDQQPSSINESDEKTVDYATMAYNPESQMSSEDKNAESDFDEPKMSSVQNTAASLGSLNSLDRLGVSTGSASPSLHSSRQTLSTHSPSLTGSIERTPFGAKVTYTSEKFKHSPSSSRSNLLQIGEDSTSGISNSYTKTL</sequence>
<dbReference type="Gene3D" id="3.30.200.20">
    <property type="entry name" value="Phosphorylase Kinase, domain 1"/>
    <property type="match status" value="1"/>
</dbReference>
<keyword evidence="23" id="KW-1185">Reference proteome</keyword>
<dbReference type="Pfam" id="PF07714">
    <property type="entry name" value="PK_Tyr_Ser-Thr"/>
    <property type="match status" value="1"/>
</dbReference>
<dbReference type="PROSITE" id="PS50853">
    <property type="entry name" value="FN3"/>
    <property type="match status" value="2"/>
</dbReference>
<dbReference type="InterPro" id="IPR013783">
    <property type="entry name" value="Ig-like_fold"/>
</dbReference>
<protein>
    <recommendedName>
        <fullName evidence="16">Tyrosine-protein kinase receptor</fullName>
        <ecNumber evidence="16">2.7.10.1</ecNumber>
    </recommendedName>
</protein>
<dbReference type="PROSITE" id="PS00109">
    <property type="entry name" value="PROTEIN_KINASE_TYR"/>
    <property type="match status" value="1"/>
</dbReference>
<dbReference type="SUPFAM" id="SSF49265">
    <property type="entry name" value="Fibronectin type III"/>
    <property type="match status" value="2"/>
</dbReference>
<feature type="region of interest" description="Disordered" evidence="17">
    <location>
        <begin position="1170"/>
        <end position="1264"/>
    </location>
</feature>
<evidence type="ECO:0000256" key="16">
    <source>
        <dbReference type="RuleBase" id="RU000312"/>
    </source>
</evidence>
<evidence type="ECO:0000256" key="2">
    <source>
        <dbReference type="ARBA" id="ARBA00022553"/>
    </source>
</evidence>
<evidence type="ECO:0000256" key="5">
    <source>
        <dbReference type="ARBA" id="ARBA00022737"/>
    </source>
</evidence>
<dbReference type="PRINTS" id="PR00109">
    <property type="entry name" value="TYRKINASE"/>
</dbReference>
<dbReference type="InterPro" id="IPR036116">
    <property type="entry name" value="FN3_sf"/>
</dbReference>
<dbReference type="GO" id="GO:0043235">
    <property type="term" value="C:receptor complex"/>
    <property type="evidence" value="ECO:0007669"/>
    <property type="project" value="TreeGrafter"/>
</dbReference>
<evidence type="ECO:0000256" key="18">
    <source>
        <dbReference type="SAM" id="Phobius"/>
    </source>
</evidence>
<evidence type="ECO:0000256" key="10">
    <source>
        <dbReference type="ARBA" id="ARBA00023136"/>
    </source>
</evidence>
<dbReference type="GO" id="GO:0005886">
    <property type="term" value="C:plasma membrane"/>
    <property type="evidence" value="ECO:0007669"/>
    <property type="project" value="TreeGrafter"/>
</dbReference>
<comment type="subcellular location">
    <subcellularLocation>
        <location evidence="1">Membrane</location>
        <topology evidence="1">Single-pass membrane protein</topology>
    </subcellularLocation>
</comment>
<keyword evidence="4 16" id="KW-0812">Transmembrane</keyword>
<dbReference type="InterPro" id="IPR003961">
    <property type="entry name" value="FN3_dom"/>
</dbReference>
<evidence type="ECO:0000313" key="22">
    <source>
        <dbReference type="EMBL" id="KAF6025622.1"/>
    </source>
</evidence>
<feature type="transmembrane region" description="Helical" evidence="18">
    <location>
        <begin position="524"/>
        <end position="546"/>
    </location>
</feature>
<proteinExistence type="inferred from homology"/>
<keyword evidence="6 15" id="KW-0547">Nucleotide-binding</keyword>
<dbReference type="Gene3D" id="2.60.40.10">
    <property type="entry name" value="Immunoglobulins"/>
    <property type="match status" value="2"/>
</dbReference>
<name>A0A7J7JGZ9_BUGNE</name>
<comment type="caution">
    <text evidence="22">The sequence shown here is derived from an EMBL/GenBank/DDBJ whole genome shotgun (WGS) entry which is preliminary data.</text>
</comment>
<comment type="similarity">
    <text evidence="16">Belongs to the protein kinase superfamily. Tyr protein kinase family. Insulin receptor subfamily.</text>
</comment>
<gene>
    <name evidence="22" type="ORF">EB796_016067</name>
</gene>
<dbReference type="SMART" id="SM00060">
    <property type="entry name" value="FN3"/>
    <property type="match status" value="3"/>
</dbReference>
<evidence type="ECO:0000256" key="8">
    <source>
        <dbReference type="ARBA" id="ARBA00022840"/>
    </source>
</evidence>
<feature type="region of interest" description="Disordered" evidence="17">
    <location>
        <begin position="1279"/>
        <end position="1354"/>
    </location>
</feature>
<dbReference type="GO" id="GO:0032006">
    <property type="term" value="P:regulation of TOR signaling"/>
    <property type="evidence" value="ECO:0007669"/>
    <property type="project" value="TreeGrafter"/>
</dbReference>
<organism evidence="22 23">
    <name type="scientific">Bugula neritina</name>
    <name type="common">Brown bryozoan</name>
    <name type="synonym">Sertularia neritina</name>
    <dbReference type="NCBI Taxonomy" id="10212"/>
    <lineage>
        <taxon>Eukaryota</taxon>
        <taxon>Metazoa</taxon>
        <taxon>Spiralia</taxon>
        <taxon>Lophotrochozoa</taxon>
        <taxon>Bryozoa</taxon>
        <taxon>Gymnolaemata</taxon>
        <taxon>Cheilostomatida</taxon>
        <taxon>Flustrina</taxon>
        <taxon>Buguloidea</taxon>
        <taxon>Bugulidae</taxon>
        <taxon>Bugula</taxon>
    </lineage>
</organism>
<feature type="compositionally biased region" description="Polar residues" evidence="17">
    <location>
        <begin position="1198"/>
        <end position="1224"/>
    </location>
</feature>
<feature type="compositionally biased region" description="Basic and acidic residues" evidence="17">
    <location>
        <begin position="1185"/>
        <end position="1197"/>
    </location>
</feature>
<dbReference type="FunFam" id="1.10.510.10:FF:000341">
    <property type="entry name" value="Tyrosine-protein kinase receptor"/>
    <property type="match status" value="1"/>
</dbReference>
<dbReference type="Pfam" id="PF00041">
    <property type="entry name" value="fn3"/>
    <property type="match status" value="1"/>
</dbReference>
<dbReference type="InterPro" id="IPR001245">
    <property type="entry name" value="Ser-Thr/Tyr_kinase_cat_dom"/>
</dbReference>
<dbReference type="InterPro" id="IPR002011">
    <property type="entry name" value="Tyr_kinase_rcpt_2_CS"/>
</dbReference>
<evidence type="ECO:0000256" key="14">
    <source>
        <dbReference type="ARBA" id="ARBA00051243"/>
    </source>
</evidence>
<evidence type="ECO:0000256" key="11">
    <source>
        <dbReference type="ARBA" id="ARBA00023137"/>
    </source>
</evidence>